<dbReference type="InterPro" id="IPR018755">
    <property type="entry name" value="Phage_Mu_Gp48"/>
</dbReference>
<dbReference type="Proteomes" id="UP001431634">
    <property type="component" value="Unassembled WGS sequence"/>
</dbReference>
<comment type="caution">
    <text evidence="1">The sequence shown here is derived from an EMBL/GenBank/DDBJ whole genome shotgun (WGS) entry which is preliminary data.</text>
</comment>
<organism evidence="1 2">
    <name type="scientific">Commensalibacter oyaizuii</name>
    <dbReference type="NCBI Taxonomy" id="3043873"/>
    <lineage>
        <taxon>Bacteria</taxon>
        <taxon>Pseudomonadati</taxon>
        <taxon>Pseudomonadota</taxon>
        <taxon>Alphaproteobacteria</taxon>
        <taxon>Acetobacterales</taxon>
        <taxon>Acetobacteraceae</taxon>
    </lineage>
</organism>
<accession>A0ABT6Q578</accession>
<proteinExistence type="predicted"/>
<dbReference type="Pfam" id="PF10076">
    <property type="entry name" value="Phage_Mu_Gp48"/>
    <property type="match status" value="1"/>
</dbReference>
<dbReference type="EMBL" id="JASBAO010000001">
    <property type="protein sequence ID" value="MDI2091634.1"/>
    <property type="molecule type" value="Genomic_DNA"/>
</dbReference>
<gene>
    <name evidence="1" type="ORF">QJV27_09690</name>
</gene>
<evidence type="ECO:0000313" key="2">
    <source>
        <dbReference type="Proteomes" id="UP001431634"/>
    </source>
</evidence>
<protein>
    <submittedName>
        <fullName evidence="1">DUF2313 domain-containing protein</fullName>
    </submittedName>
</protein>
<dbReference type="RefSeq" id="WP_281448723.1">
    <property type="nucleotide sequence ID" value="NZ_JASBAO010000001.1"/>
</dbReference>
<name>A0ABT6Q578_9PROT</name>
<sequence>MIPHYTAKNFRNALLNLLPMGPIWSRTQGGMIWIWANIIGESYARNSERALELLKVAFPATATELLEEWEKTVGLPDLCIGAVTDLKQRQMLVVDRLVSSVDSSMDFYISYAKQYLGFDITIDQYSPFRFGTRFGQPFGSEEWGHTWRIKSKQDLAFLPCIFNRMAPAHTWLIYGAFVGE</sequence>
<reference evidence="1" key="1">
    <citation type="submission" date="2023-05" db="EMBL/GenBank/DDBJ databases">
        <title>Whole genome sequence of Commensalibacter sp.</title>
        <authorList>
            <person name="Charoenyingcharoen P."/>
            <person name="Yukphan P."/>
        </authorList>
    </citation>
    <scope>NUCLEOTIDE SEQUENCE</scope>
    <source>
        <strain evidence="1">TBRC 16381</strain>
    </source>
</reference>
<evidence type="ECO:0000313" key="1">
    <source>
        <dbReference type="EMBL" id="MDI2091634.1"/>
    </source>
</evidence>
<keyword evidence="2" id="KW-1185">Reference proteome</keyword>